<reference evidence="1 2" key="1">
    <citation type="submission" date="2024-01" db="EMBL/GenBank/DDBJ databases">
        <title>The genomes of 5 underutilized Papilionoideae crops provide insights into root nodulation and disease resistanc.</title>
        <authorList>
            <person name="Jiang F."/>
        </authorList>
    </citation>
    <scope>NUCLEOTIDE SEQUENCE [LARGE SCALE GENOMIC DNA]</scope>
    <source>
        <strain evidence="1">DUOXIRENSHENG_FW03</strain>
        <tissue evidence="1">Leaves</tissue>
    </source>
</reference>
<evidence type="ECO:0000313" key="1">
    <source>
        <dbReference type="EMBL" id="KAK7406581.1"/>
    </source>
</evidence>
<dbReference type="Proteomes" id="UP001386955">
    <property type="component" value="Unassembled WGS sequence"/>
</dbReference>
<sequence length="84" mass="9111">MCAVVSSRSSSQERGRTKKHSFFWGVSITKISLRCALCATETTVVKWWREGTVATGDNRVDAHGTRTCAAVCSAQSSLRFAAKA</sequence>
<comment type="caution">
    <text evidence="1">The sequence shown here is derived from an EMBL/GenBank/DDBJ whole genome shotgun (WGS) entry which is preliminary data.</text>
</comment>
<dbReference type="AlphaFoldDB" id="A0AAN9XTI0"/>
<keyword evidence="2" id="KW-1185">Reference proteome</keyword>
<name>A0AAN9XTI0_PSOTE</name>
<protein>
    <submittedName>
        <fullName evidence="1">Uncharacterized protein</fullName>
    </submittedName>
</protein>
<gene>
    <name evidence="1" type="ORF">VNO78_08209</name>
</gene>
<accession>A0AAN9XTI0</accession>
<organism evidence="1 2">
    <name type="scientific">Psophocarpus tetragonolobus</name>
    <name type="common">Winged bean</name>
    <name type="synonym">Dolichos tetragonolobus</name>
    <dbReference type="NCBI Taxonomy" id="3891"/>
    <lineage>
        <taxon>Eukaryota</taxon>
        <taxon>Viridiplantae</taxon>
        <taxon>Streptophyta</taxon>
        <taxon>Embryophyta</taxon>
        <taxon>Tracheophyta</taxon>
        <taxon>Spermatophyta</taxon>
        <taxon>Magnoliopsida</taxon>
        <taxon>eudicotyledons</taxon>
        <taxon>Gunneridae</taxon>
        <taxon>Pentapetalae</taxon>
        <taxon>rosids</taxon>
        <taxon>fabids</taxon>
        <taxon>Fabales</taxon>
        <taxon>Fabaceae</taxon>
        <taxon>Papilionoideae</taxon>
        <taxon>50 kb inversion clade</taxon>
        <taxon>NPAAA clade</taxon>
        <taxon>indigoferoid/millettioid clade</taxon>
        <taxon>Phaseoleae</taxon>
        <taxon>Psophocarpus</taxon>
    </lineage>
</organism>
<evidence type="ECO:0000313" key="2">
    <source>
        <dbReference type="Proteomes" id="UP001386955"/>
    </source>
</evidence>
<dbReference type="EMBL" id="JAYMYS010000002">
    <property type="protein sequence ID" value="KAK7406581.1"/>
    <property type="molecule type" value="Genomic_DNA"/>
</dbReference>
<proteinExistence type="predicted"/>